<dbReference type="STRING" id="497965.Cyan7822_3760"/>
<evidence type="ECO:0000313" key="2">
    <source>
        <dbReference type="Proteomes" id="UP000008206"/>
    </source>
</evidence>
<evidence type="ECO:0008006" key="3">
    <source>
        <dbReference type="Google" id="ProtNLM"/>
    </source>
</evidence>
<dbReference type="EMBL" id="CP002198">
    <property type="protein sequence ID" value="ADN15696.1"/>
    <property type="molecule type" value="Genomic_DNA"/>
</dbReference>
<reference evidence="2" key="1">
    <citation type="journal article" date="2011" name="MBio">
        <title>Novel metabolic attributes of the genus Cyanothece, comprising a group of unicellular nitrogen-fixing Cyanobacteria.</title>
        <authorList>
            <person name="Bandyopadhyay A."/>
            <person name="Elvitigala T."/>
            <person name="Welsh E."/>
            <person name="Stockel J."/>
            <person name="Liberton M."/>
            <person name="Min H."/>
            <person name="Sherman L.A."/>
            <person name="Pakrasi H.B."/>
        </authorList>
    </citation>
    <scope>NUCLEOTIDE SEQUENCE [LARGE SCALE GENOMIC DNA]</scope>
    <source>
        <strain evidence="2">PCC 7822</strain>
    </source>
</reference>
<organism evidence="1 2">
    <name type="scientific">Gloeothece verrucosa (strain PCC 7822)</name>
    <name type="common">Cyanothece sp. (strain PCC 7822)</name>
    <dbReference type="NCBI Taxonomy" id="497965"/>
    <lineage>
        <taxon>Bacteria</taxon>
        <taxon>Bacillati</taxon>
        <taxon>Cyanobacteriota</taxon>
        <taxon>Cyanophyceae</taxon>
        <taxon>Oscillatoriophycideae</taxon>
        <taxon>Chroococcales</taxon>
        <taxon>Aphanothecaceae</taxon>
        <taxon>Gloeothece</taxon>
        <taxon>Gloeothece verrucosa</taxon>
    </lineage>
</organism>
<dbReference type="Proteomes" id="UP000008206">
    <property type="component" value="Chromosome"/>
</dbReference>
<dbReference type="OrthoDB" id="9801824at2"/>
<gene>
    <name evidence="1" type="ordered locus">Cyan7822_3760</name>
</gene>
<dbReference type="InterPro" id="IPR007362">
    <property type="entry name" value="DUF429"/>
</dbReference>
<dbReference type="Pfam" id="PF04250">
    <property type="entry name" value="DUF429"/>
    <property type="match status" value="1"/>
</dbReference>
<evidence type="ECO:0000313" key="1">
    <source>
        <dbReference type="EMBL" id="ADN15696.1"/>
    </source>
</evidence>
<sequence length="250" mass="28578">MKFIGIDLAWSSGYTGVCALIWQNNQLELLELNHFQKVHDILIWIDDFIAPTEGALIAVDAPTLITNHTGMRLADKLTHQYFRRYHAGCYPANLSRPFARQTVAFGSSLEQRGFLHAPTITPQQVGRFQIEVFPHPAMVNLFQLERILKYKKGPLKQRQSELIKLYNYIVKNLTHYQPKLVLNFTFELIDTSLKQPLTGKQLKAIEDQLDSLICAYVAAYWWYWGPERNLILGDGDSGYIVIPALISGTL</sequence>
<proteinExistence type="predicted"/>
<dbReference type="AlphaFoldDB" id="E0UI44"/>
<dbReference type="eggNOG" id="COG4328">
    <property type="taxonomic scope" value="Bacteria"/>
</dbReference>
<dbReference type="HOGENOM" id="CLU_065544_0_0_3"/>
<protein>
    <recommendedName>
        <fullName evidence="3">DUF429 domain-containing protein</fullName>
    </recommendedName>
</protein>
<dbReference type="KEGG" id="cyj:Cyan7822_3760"/>
<dbReference type="InterPro" id="IPR008306">
    <property type="entry name" value="UCP018008"/>
</dbReference>
<name>E0UI44_GLOV7</name>
<keyword evidence="2" id="KW-1185">Reference proteome</keyword>
<dbReference type="PIRSF" id="PIRSF018008">
    <property type="entry name" value="UCP018008"/>
    <property type="match status" value="1"/>
</dbReference>
<accession>E0UI44</accession>